<dbReference type="EMBL" id="CVRI01000055">
    <property type="protein sequence ID" value="CRL01379.1"/>
    <property type="molecule type" value="Genomic_DNA"/>
</dbReference>
<sequence>MVEACRTKTVTKTYLVDLDFVTPKEFKLFQRIVLFMKFLSVDDNAKGFHLWNGSRITISRNIKQKVDLIINYTDPLTT</sequence>
<dbReference type="Proteomes" id="UP000183832">
    <property type="component" value="Unassembled WGS sequence"/>
</dbReference>
<protein>
    <submittedName>
        <fullName evidence="1">CLUMA_CG014779, isoform A</fullName>
    </submittedName>
</protein>
<gene>
    <name evidence="1" type="ORF">CLUMA_CG014779</name>
</gene>
<keyword evidence="2" id="KW-1185">Reference proteome</keyword>
<evidence type="ECO:0000313" key="2">
    <source>
        <dbReference type="Proteomes" id="UP000183832"/>
    </source>
</evidence>
<name>A0A1J1IMC9_9DIPT</name>
<accession>A0A1J1IMC9</accession>
<proteinExistence type="predicted"/>
<dbReference type="AlphaFoldDB" id="A0A1J1IMC9"/>
<evidence type="ECO:0000313" key="1">
    <source>
        <dbReference type="EMBL" id="CRL01379.1"/>
    </source>
</evidence>
<organism evidence="1 2">
    <name type="scientific">Clunio marinus</name>
    <dbReference type="NCBI Taxonomy" id="568069"/>
    <lineage>
        <taxon>Eukaryota</taxon>
        <taxon>Metazoa</taxon>
        <taxon>Ecdysozoa</taxon>
        <taxon>Arthropoda</taxon>
        <taxon>Hexapoda</taxon>
        <taxon>Insecta</taxon>
        <taxon>Pterygota</taxon>
        <taxon>Neoptera</taxon>
        <taxon>Endopterygota</taxon>
        <taxon>Diptera</taxon>
        <taxon>Nematocera</taxon>
        <taxon>Chironomoidea</taxon>
        <taxon>Chironomidae</taxon>
        <taxon>Clunio</taxon>
    </lineage>
</organism>
<reference evidence="1 2" key="1">
    <citation type="submission" date="2015-04" db="EMBL/GenBank/DDBJ databases">
        <authorList>
            <person name="Syromyatnikov M.Y."/>
            <person name="Popov V.N."/>
        </authorList>
    </citation>
    <scope>NUCLEOTIDE SEQUENCE [LARGE SCALE GENOMIC DNA]</scope>
</reference>